<proteinExistence type="predicted"/>
<gene>
    <name evidence="2" type="ORF">ABUK86_32070</name>
</gene>
<dbReference type="Proteomes" id="UP001432401">
    <property type="component" value="Unassembled WGS sequence"/>
</dbReference>
<accession>A0ABV2A676</accession>
<protein>
    <recommendedName>
        <fullName evidence="4">Helix-turn-helix domain-containing protein</fullName>
    </recommendedName>
</protein>
<feature type="compositionally biased region" description="Polar residues" evidence="1">
    <location>
        <begin position="220"/>
        <end position="250"/>
    </location>
</feature>
<reference evidence="2 3" key="1">
    <citation type="submission" date="2024-06" db="EMBL/GenBank/DDBJ databases">
        <authorList>
            <person name="Bataeva Y.V."/>
            <person name="Grigorian L.N."/>
            <person name="Solomentsev V.I."/>
        </authorList>
    </citation>
    <scope>NUCLEOTIDE SEQUENCE [LARGE SCALE GENOMIC DNA]</scope>
    <source>
        <strain evidence="3">SCPM-O-B-12605 (RCAM04882)</strain>
    </source>
</reference>
<name>A0ABV2A676_9ACTN</name>
<evidence type="ECO:0000313" key="3">
    <source>
        <dbReference type="Proteomes" id="UP001432401"/>
    </source>
</evidence>
<sequence>MSVEVYAYVRRLTFDKSPGRKLILANLADTVDNTTQSWDIKPVVLAADSEMETRQAQNHLKALAEDGYLSVLERFNDQGKQTVSRLRIHGPWDLWGGTGRPFPETERPKKDRRLDTYSAREITDEDRVELRRRFKELADREGFFVDGQPRARWRLGSRAHSIVCWYGIGNAVLHDGRAATVVEITDREGRKKAPLRVRLDYGDGPTETWVRVEDLIDPATTTEENTSSEGVQPSAPHTQGWVQPSASHGVQPSAPHGMQPSAPLPHQYLSAPPPQVAQDSTQGSRAPGSGYGDEEDEKPSAGNGESAAEIVMRRTDATAEEAQALVDALVERARTRGRPVESPGSYFNGFRLEDLTYRLGEIRRQCAPQPRAGASGNGRAPRCTLHVPNPVPCAPCRADLAVDGDAGNAVVELYNSLGPDAATLRPDLARHPKIAALAAV</sequence>
<organism evidence="2 3">
    <name type="scientific">Nocardiopsis tropica</name>
    <dbReference type="NCBI Taxonomy" id="109330"/>
    <lineage>
        <taxon>Bacteria</taxon>
        <taxon>Bacillati</taxon>
        <taxon>Actinomycetota</taxon>
        <taxon>Actinomycetes</taxon>
        <taxon>Streptosporangiales</taxon>
        <taxon>Nocardiopsidaceae</taxon>
        <taxon>Nocardiopsis</taxon>
    </lineage>
</organism>
<evidence type="ECO:0000313" key="2">
    <source>
        <dbReference type="EMBL" id="MES0838441.1"/>
    </source>
</evidence>
<comment type="caution">
    <text evidence="2">The sequence shown here is derived from an EMBL/GenBank/DDBJ whole genome shotgun (WGS) entry which is preliminary data.</text>
</comment>
<keyword evidence="3" id="KW-1185">Reference proteome</keyword>
<feature type="region of interest" description="Disordered" evidence="1">
    <location>
        <begin position="220"/>
        <end position="306"/>
    </location>
</feature>
<dbReference type="RefSeq" id="WP_352987283.1">
    <property type="nucleotide sequence ID" value="NZ_JBEQNA010000024.1"/>
</dbReference>
<evidence type="ECO:0000256" key="1">
    <source>
        <dbReference type="SAM" id="MobiDB-lite"/>
    </source>
</evidence>
<dbReference type="EMBL" id="JBEQNB010000032">
    <property type="protein sequence ID" value="MES0838441.1"/>
    <property type="molecule type" value="Genomic_DNA"/>
</dbReference>
<evidence type="ECO:0008006" key="4">
    <source>
        <dbReference type="Google" id="ProtNLM"/>
    </source>
</evidence>